<evidence type="ECO:0000256" key="10">
    <source>
        <dbReference type="SAM" id="Phobius"/>
    </source>
</evidence>
<dbReference type="InterPro" id="IPR008441">
    <property type="entry name" value="AfumC-like_glycosyl_Trfase"/>
</dbReference>
<dbReference type="InterPro" id="IPR029044">
    <property type="entry name" value="Nucleotide-diphossugar_trans"/>
</dbReference>
<dbReference type="SUPFAM" id="SSF53448">
    <property type="entry name" value="Nucleotide-diphospho-sugar transferases"/>
    <property type="match status" value="1"/>
</dbReference>
<gene>
    <name evidence="11" type="ORF">BN869_000007615_1</name>
</gene>
<comment type="cofactor">
    <cofactor evidence="1 8">
        <name>heme</name>
        <dbReference type="ChEBI" id="CHEBI:30413"/>
    </cofactor>
</comment>
<keyword evidence="10" id="KW-0472">Membrane</keyword>
<dbReference type="InterPro" id="IPR002403">
    <property type="entry name" value="Cyt_P450_E_grp-IV"/>
</dbReference>
<evidence type="ECO:0000256" key="1">
    <source>
        <dbReference type="ARBA" id="ARBA00001971"/>
    </source>
</evidence>
<dbReference type="PANTHER" id="PTHR46206:SF1">
    <property type="entry name" value="P450, PUTATIVE (EUROFUNG)-RELATED"/>
    <property type="match status" value="1"/>
</dbReference>
<accession>A0A0B7K7L6</accession>
<keyword evidence="5" id="KW-0560">Oxidoreductase</keyword>
<sequence>MFLAQVADALHVHHFGLLLLVSAFAAILYRHLQPRPFPIHIPLIREKPDAQHFSIWTRIAFHLNCSSLYSEIWHKFSKKGKAVAVPTLGLRNEVFLPHSSLPWALSQPLRVLGMWEAFNEHFQLVHSLGDEKYMTDTWPHLLSRHTLTHEMDDHLMDIHEEVKAAIDTYLGHDTENWETLNLLQTVRMIIAQTGTRFTLGMPFCRDQSYLHTIKDTVDSIVINAGATGFFPAPIRSFLGPIVCWPTHRKIDHLAKKFYDMEFKSRLQDISSDNPDQKLDLVQKMLRHARKHRPEELAVEQMTRRVCMSNLAFIYLASFTTTNLFSNLLASDPQYDTVAVLREEAAQFLATEPDPRKLWRRENTNKLVHADSLMKETLRLNSVPTRALARQVMVDGVVTDAGVPLPKGTIISFVAQPMHTDPDKYVNPLHLDPFRFNRLREEETSKEKDGPAREVGGEGDPNSFLSTAKLLAFGRGKNSCPGRYLMDYQMKMLLAYLVLNYDVKLADEHQNQRPPSRWILEFMFPIMDYPIIPGTELIPQPGPQYDVTADALTSIPALTSPPSPKKGGKHIFAFWHSGIATLPPYLKRNVLSWYQRFAPLGWNIYVLDGVADSPLHFSRYIDATSPSVVPQALIDGTLGGGYASQHTSDLVRYPLLINYGGVYLDVGILQFGDLNWLWEEHLANPDSPYEFAGYTMGEPPEHISIVNFALMAVADCPLVLRAHRILIKLWEGKTSTVGAHSHPLVSHVPLMRVPPSVSEGKGNMDINDESMTDYAIQIQAMGSAQRWLDEAGGWNGPEYVRDKCWLYNMLEMAYVNENLTDWDSKRQFELFALEMPRSGEEETADQKLAREIVEKSIAQSWCLKLAHGFSAKLFGAPTPNRK</sequence>
<keyword evidence="10" id="KW-0812">Transmembrane</keyword>
<dbReference type="SUPFAM" id="SSF48264">
    <property type="entry name" value="Cytochrome P450"/>
    <property type="match status" value="1"/>
</dbReference>
<evidence type="ECO:0000313" key="11">
    <source>
        <dbReference type="EMBL" id="CEO51557.1"/>
    </source>
</evidence>
<evidence type="ECO:0000256" key="4">
    <source>
        <dbReference type="ARBA" id="ARBA00022723"/>
    </source>
</evidence>
<dbReference type="GO" id="GO:0016757">
    <property type="term" value="F:glycosyltransferase activity"/>
    <property type="evidence" value="ECO:0007669"/>
    <property type="project" value="InterPro"/>
</dbReference>
<feature type="binding site" description="axial binding residue" evidence="8">
    <location>
        <position position="479"/>
    </location>
    <ligand>
        <name>heme</name>
        <dbReference type="ChEBI" id="CHEBI:30413"/>
    </ligand>
    <ligandPart>
        <name>Fe</name>
        <dbReference type="ChEBI" id="CHEBI:18248"/>
    </ligandPart>
</feature>
<organism evidence="11">
    <name type="scientific">Bionectria ochroleuca</name>
    <name type="common">Gliocladium roseum</name>
    <dbReference type="NCBI Taxonomy" id="29856"/>
    <lineage>
        <taxon>Eukaryota</taxon>
        <taxon>Fungi</taxon>
        <taxon>Dikarya</taxon>
        <taxon>Ascomycota</taxon>
        <taxon>Pezizomycotina</taxon>
        <taxon>Sordariomycetes</taxon>
        <taxon>Hypocreomycetidae</taxon>
        <taxon>Hypocreales</taxon>
        <taxon>Bionectriaceae</taxon>
        <taxon>Clonostachys</taxon>
    </lineage>
</organism>
<evidence type="ECO:0008006" key="12">
    <source>
        <dbReference type="Google" id="ProtNLM"/>
    </source>
</evidence>
<name>A0A0B7K7L6_BIOOC</name>
<evidence type="ECO:0000256" key="3">
    <source>
        <dbReference type="ARBA" id="ARBA00022617"/>
    </source>
</evidence>
<keyword evidence="4 8" id="KW-0479">Metal-binding</keyword>
<feature type="transmembrane region" description="Helical" evidence="10">
    <location>
        <begin position="12"/>
        <end position="29"/>
    </location>
</feature>
<keyword evidence="3 8" id="KW-0349">Heme</keyword>
<keyword evidence="6 8" id="KW-0408">Iron</keyword>
<comment type="similarity">
    <text evidence="2">Belongs to the cytochrome P450 family.</text>
</comment>
<evidence type="ECO:0000256" key="9">
    <source>
        <dbReference type="SAM" id="MobiDB-lite"/>
    </source>
</evidence>
<evidence type="ECO:0000256" key="8">
    <source>
        <dbReference type="PIRSR" id="PIRSR602403-1"/>
    </source>
</evidence>
<dbReference type="GO" id="GO:0004497">
    <property type="term" value="F:monooxygenase activity"/>
    <property type="evidence" value="ECO:0007669"/>
    <property type="project" value="UniProtKB-KW"/>
</dbReference>
<dbReference type="Pfam" id="PF05704">
    <property type="entry name" value="Caps_synth"/>
    <property type="match status" value="1"/>
</dbReference>
<dbReference type="InterPro" id="IPR001128">
    <property type="entry name" value="Cyt_P450"/>
</dbReference>
<protein>
    <recommendedName>
        <fullName evidence="12">Cytochrome P450</fullName>
    </recommendedName>
</protein>
<dbReference type="GO" id="GO:0005506">
    <property type="term" value="F:iron ion binding"/>
    <property type="evidence" value="ECO:0007669"/>
    <property type="project" value="InterPro"/>
</dbReference>
<dbReference type="Gene3D" id="1.10.630.10">
    <property type="entry name" value="Cytochrome P450"/>
    <property type="match status" value="1"/>
</dbReference>
<dbReference type="GO" id="GO:0016705">
    <property type="term" value="F:oxidoreductase activity, acting on paired donors, with incorporation or reduction of molecular oxygen"/>
    <property type="evidence" value="ECO:0007669"/>
    <property type="project" value="InterPro"/>
</dbReference>
<dbReference type="InterPro" id="IPR036396">
    <property type="entry name" value="Cyt_P450_sf"/>
</dbReference>
<dbReference type="GO" id="GO:0020037">
    <property type="term" value="F:heme binding"/>
    <property type="evidence" value="ECO:0007669"/>
    <property type="project" value="InterPro"/>
</dbReference>
<dbReference type="Gene3D" id="3.90.550.20">
    <property type="match status" value="1"/>
</dbReference>
<keyword evidence="7" id="KW-0503">Monooxygenase</keyword>
<feature type="compositionally biased region" description="Basic and acidic residues" evidence="9">
    <location>
        <begin position="440"/>
        <end position="455"/>
    </location>
</feature>
<proteinExistence type="inferred from homology"/>
<reference evidence="11" key="1">
    <citation type="submission" date="2015-01" db="EMBL/GenBank/DDBJ databases">
        <authorList>
            <person name="Durling Mikael"/>
        </authorList>
    </citation>
    <scope>NUCLEOTIDE SEQUENCE</scope>
</reference>
<dbReference type="AlphaFoldDB" id="A0A0B7K7L6"/>
<dbReference type="CDD" id="cd11041">
    <property type="entry name" value="CYP503A1-like"/>
    <property type="match status" value="1"/>
</dbReference>
<evidence type="ECO:0000256" key="6">
    <source>
        <dbReference type="ARBA" id="ARBA00023004"/>
    </source>
</evidence>
<evidence type="ECO:0000256" key="2">
    <source>
        <dbReference type="ARBA" id="ARBA00010617"/>
    </source>
</evidence>
<dbReference type="Pfam" id="PF00067">
    <property type="entry name" value="p450"/>
    <property type="match status" value="1"/>
</dbReference>
<keyword evidence="10" id="KW-1133">Transmembrane helix</keyword>
<feature type="region of interest" description="Disordered" evidence="9">
    <location>
        <begin position="440"/>
        <end position="460"/>
    </location>
</feature>
<dbReference type="EMBL" id="CDPU01000023">
    <property type="protein sequence ID" value="CEO51557.1"/>
    <property type="molecule type" value="Genomic_DNA"/>
</dbReference>
<dbReference type="PRINTS" id="PR00465">
    <property type="entry name" value="EP450IV"/>
</dbReference>
<evidence type="ECO:0000256" key="5">
    <source>
        <dbReference type="ARBA" id="ARBA00023002"/>
    </source>
</evidence>
<evidence type="ECO:0000256" key="7">
    <source>
        <dbReference type="ARBA" id="ARBA00023033"/>
    </source>
</evidence>
<dbReference type="PANTHER" id="PTHR46206">
    <property type="entry name" value="CYTOCHROME P450"/>
    <property type="match status" value="1"/>
</dbReference>